<reference evidence="1" key="1">
    <citation type="journal article" date="2022" name="Int. J. Mol. Sci.">
        <title>Draft Genome of Tanacetum Coccineum: Genomic Comparison of Closely Related Tanacetum-Family Plants.</title>
        <authorList>
            <person name="Yamashiro T."/>
            <person name="Shiraishi A."/>
            <person name="Nakayama K."/>
            <person name="Satake H."/>
        </authorList>
    </citation>
    <scope>NUCLEOTIDE SEQUENCE</scope>
</reference>
<organism evidence="1 2">
    <name type="scientific">Tanacetum coccineum</name>
    <dbReference type="NCBI Taxonomy" id="301880"/>
    <lineage>
        <taxon>Eukaryota</taxon>
        <taxon>Viridiplantae</taxon>
        <taxon>Streptophyta</taxon>
        <taxon>Embryophyta</taxon>
        <taxon>Tracheophyta</taxon>
        <taxon>Spermatophyta</taxon>
        <taxon>Magnoliopsida</taxon>
        <taxon>eudicotyledons</taxon>
        <taxon>Gunneridae</taxon>
        <taxon>Pentapetalae</taxon>
        <taxon>asterids</taxon>
        <taxon>campanulids</taxon>
        <taxon>Asterales</taxon>
        <taxon>Asteraceae</taxon>
        <taxon>Asteroideae</taxon>
        <taxon>Anthemideae</taxon>
        <taxon>Anthemidinae</taxon>
        <taxon>Tanacetum</taxon>
    </lineage>
</organism>
<sequence>MFLNLNQLQRQLDKDEFQEDKSMAAFWVIDNQFQKFIDWQYFVVYDSQMTEMFFAEYTGIKVTQFRETLLQHMGNVKKSVAERAHVVLSQALDADLVVMESNGTKSGMHDTSSSSGTYITHAVDTNIRPVNDQVPFAEVQLTAQHNVLANEQQHIEQFEPIYDTYLLEKVDNNTTLDSTNMCHRGREIDQDAEQYQAKSPLLKAEFLKSNDMVEKEVYNELSSHSISTHLSARLIYLSLSLSRNATPENTQMRRAEGGDGKGGLARISIYTQPTSPASARLEFSNQFLESENISLKKTVA</sequence>
<accession>A0ABQ4WW32</accession>
<dbReference type="EMBL" id="BQNB010008976">
    <property type="protein sequence ID" value="GJS57008.1"/>
    <property type="molecule type" value="Genomic_DNA"/>
</dbReference>
<comment type="caution">
    <text evidence="1">The sequence shown here is derived from an EMBL/GenBank/DDBJ whole genome shotgun (WGS) entry which is preliminary data.</text>
</comment>
<name>A0ABQ4WW32_9ASTR</name>
<proteinExistence type="predicted"/>
<protein>
    <submittedName>
        <fullName evidence="1">Uncharacterized protein</fullName>
    </submittedName>
</protein>
<dbReference type="Proteomes" id="UP001151760">
    <property type="component" value="Unassembled WGS sequence"/>
</dbReference>
<evidence type="ECO:0000313" key="2">
    <source>
        <dbReference type="Proteomes" id="UP001151760"/>
    </source>
</evidence>
<keyword evidence="2" id="KW-1185">Reference proteome</keyword>
<gene>
    <name evidence="1" type="ORF">Tco_0651792</name>
</gene>
<evidence type="ECO:0000313" key="1">
    <source>
        <dbReference type="EMBL" id="GJS57008.1"/>
    </source>
</evidence>
<reference evidence="1" key="2">
    <citation type="submission" date="2022-01" db="EMBL/GenBank/DDBJ databases">
        <authorList>
            <person name="Yamashiro T."/>
            <person name="Shiraishi A."/>
            <person name="Satake H."/>
            <person name="Nakayama K."/>
        </authorList>
    </citation>
    <scope>NUCLEOTIDE SEQUENCE</scope>
</reference>